<accession>W6MMI3</accession>
<dbReference type="EMBL" id="HG793128">
    <property type="protein sequence ID" value="CDK27804.1"/>
    <property type="molecule type" value="Genomic_DNA"/>
</dbReference>
<dbReference type="GO" id="GO:0031930">
    <property type="term" value="P:mitochondria-nucleus signaling pathway"/>
    <property type="evidence" value="ECO:0007669"/>
    <property type="project" value="EnsemblFungi"/>
</dbReference>
<evidence type="ECO:0000313" key="4">
    <source>
        <dbReference type="Proteomes" id="UP000019384"/>
    </source>
</evidence>
<sequence>MADHENEAEVVGRALIAIVDIGSNGIRFSISSKAPHHARIMPCVFKDRIGISLFDVQLPDSASSTARRPIPEDAILEICRAMKRFKLICEDFGVPPEGVRVVATEATREAANSKEFRDAIYQKTGWHVDLLSKEDEGKCGAFGVASSFHRVSGLFMDLGGGSTQLSWISSVNGVVKMSELQVSLPYGAAALTHRLKFEDRKDVYNEIKQAYELALERINIPQHLIEEAEANGGFDLYTCGGGFRGLGHLLLSQDQGYPIQTIINGYSTNVEQVRSVVDYLVLKKEVPRINGNEKIFRVSARRQQQLPAVGLLVSAALESLPKIRTVHFSEGGVREGVLYSIYSNAIRSEDPLLTASRPYAPLLSNNYYELLKAGLPPGVVPDEVLNSVAPALCNLAFVHCSYPKELQPTAALHVATTGIIAGSHGLSHKVRALISIATCERWGCDIPPSQETFYAQLEKLVMQSDARNGERLLYWTKYCGKIMHVICGIHPGGNIRPGSLLFQVRANNSTAEVAGTTAEDPTSKYDVLVLLSPNDVKSSYSVRSRIFSLQKKIKKLNNSYSGTDKVTVNVQYSGHPEE</sequence>
<dbReference type="Pfam" id="PF02541">
    <property type="entry name" value="Ppx-GppA"/>
    <property type="match status" value="1"/>
</dbReference>
<proteinExistence type="predicted"/>
<dbReference type="STRING" id="1382522.W6MMI3"/>
<dbReference type="GO" id="GO:0005737">
    <property type="term" value="C:cytoplasm"/>
    <property type="evidence" value="ECO:0007669"/>
    <property type="project" value="EnsemblFungi"/>
</dbReference>
<dbReference type="Gene3D" id="3.30.420.40">
    <property type="match status" value="1"/>
</dbReference>
<evidence type="ECO:0000313" key="3">
    <source>
        <dbReference type="EMBL" id="CDK27804.1"/>
    </source>
</evidence>
<dbReference type="GO" id="GO:0051219">
    <property type="term" value="F:phosphoprotein binding"/>
    <property type="evidence" value="ECO:0007669"/>
    <property type="project" value="EnsemblFungi"/>
</dbReference>
<dbReference type="PANTHER" id="PTHR30005:SF0">
    <property type="entry name" value="RETROGRADE REGULATION PROTEIN 2"/>
    <property type="match status" value="1"/>
</dbReference>
<dbReference type="RefSeq" id="XP_022459796.1">
    <property type="nucleotide sequence ID" value="XM_022602232.1"/>
</dbReference>
<reference evidence="3" key="1">
    <citation type="submission" date="2013-12" db="EMBL/GenBank/DDBJ databases">
        <authorList>
            <person name="Genoscope - CEA"/>
        </authorList>
    </citation>
    <scope>NUCLEOTIDE SEQUENCE</scope>
    <source>
        <strain evidence="3">CBS 1993</strain>
    </source>
</reference>
<feature type="domain" description="Ppx/GppA phosphatase N-terminal" evidence="1">
    <location>
        <begin position="30"/>
        <end position="342"/>
    </location>
</feature>
<dbReference type="FunFam" id="3.30.420.40:FF:000191">
    <property type="entry name" value="Retrograde regulation protein 2"/>
    <property type="match status" value="1"/>
</dbReference>
<feature type="domain" description="RTG2 C-terminal" evidence="2">
    <location>
        <begin position="350"/>
        <end position="558"/>
    </location>
</feature>
<gene>
    <name evidence="3" type="ORF">KUCA_T00003783001</name>
</gene>
<reference evidence="3" key="2">
    <citation type="submission" date="2014-02" db="EMBL/GenBank/DDBJ databases">
        <title>Complete DNA sequence of /Kuraishia capsulata/ illustrates novel genomic features among budding yeasts (/Saccharomycotina/).</title>
        <authorList>
            <person name="Morales L."/>
            <person name="Noel B."/>
            <person name="Porcel B."/>
            <person name="Marcet-Houben M."/>
            <person name="Hullo M-F."/>
            <person name="Sacerdot C."/>
            <person name="Tekaia F."/>
            <person name="Leh-Louis V."/>
            <person name="Despons L."/>
            <person name="Khanna V."/>
            <person name="Aury J-M."/>
            <person name="Barbe V."/>
            <person name="Couloux A."/>
            <person name="Labadie K."/>
            <person name="Pelletier E."/>
            <person name="Souciet J-L."/>
            <person name="Boekhout T."/>
            <person name="Gabaldon T."/>
            <person name="Wincker P."/>
            <person name="Dujon B."/>
        </authorList>
    </citation>
    <scope>NUCLEOTIDE SEQUENCE</scope>
    <source>
        <strain evidence="3">CBS 1993</strain>
    </source>
</reference>
<name>W6MMI3_9ASCO</name>
<dbReference type="OrthoDB" id="2014654at2759"/>
<dbReference type="SUPFAM" id="SSF53067">
    <property type="entry name" value="Actin-like ATPase domain"/>
    <property type="match status" value="2"/>
</dbReference>
<dbReference type="GO" id="GO:0006606">
    <property type="term" value="P:protein import into nucleus"/>
    <property type="evidence" value="ECO:0007669"/>
    <property type="project" value="EnsemblFungi"/>
</dbReference>
<dbReference type="GeneID" id="34521184"/>
<dbReference type="InterPro" id="IPR057512">
    <property type="entry name" value="RTG2_C"/>
</dbReference>
<protein>
    <submittedName>
        <fullName evidence="3">Uncharacterized protein</fullName>
    </submittedName>
</protein>
<dbReference type="PANTHER" id="PTHR30005">
    <property type="entry name" value="EXOPOLYPHOSPHATASE"/>
    <property type="match status" value="1"/>
</dbReference>
<dbReference type="Proteomes" id="UP000019384">
    <property type="component" value="Unassembled WGS sequence"/>
</dbReference>
<dbReference type="GO" id="GO:0045944">
    <property type="term" value="P:positive regulation of transcription by RNA polymerase II"/>
    <property type="evidence" value="ECO:0007669"/>
    <property type="project" value="EnsemblFungi"/>
</dbReference>
<organism evidence="3 4">
    <name type="scientific">Kuraishia capsulata CBS 1993</name>
    <dbReference type="NCBI Taxonomy" id="1382522"/>
    <lineage>
        <taxon>Eukaryota</taxon>
        <taxon>Fungi</taxon>
        <taxon>Dikarya</taxon>
        <taxon>Ascomycota</taxon>
        <taxon>Saccharomycotina</taxon>
        <taxon>Pichiomycetes</taxon>
        <taxon>Pichiales</taxon>
        <taxon>Pichiaceae</taxon>
        <taxon>Kuraishia</taxon>
    </lineage>
</organism>
<dbReference type="AlphaFoldDB" id="W6MMI3"/>
<evidence type="ECO:0000259" key="1">
    <source>
        <dbReference type="Pfam" id="PF02541"/>
    </source>
</evidence>
<evidence type="ECO:0000259" key="2">
    <source>
        <dbReference type="Pfam" id="PF23566"/>
    </source>
</evidence>
<dbReference type="InterPro" id="IPR043129">
    <property type="entry name" value="ATPase_NBD"/>
</dbReference>
<keyword evidence="4" id="KW-1185">Reference proteome</keyword>
<dbReference type="GO" id="GO:0035753">
    <property type="term" value="P:maintenance of DNA trinucleotide repeats"/>
    <property type="evidence" value="ECO:0007669"/>
    <property type="project" value="EnsemblFungi"/>
</dbReference>
<dbReference type="Gene3D" id="3.30.420.150">
    <property type="entry name" value="Exopolyphosphatase. Domain 2"/>
    <property type="match status" value="1"/>
</dbReference>
<dbReference type="GO" id="GO:0000791">
    <property type="term" value="C:euchromatin"/>
    <property type="evidence" value="ECO:0007669"/>
    <property type="project" value="EnsemblFungi"/>
</dbReference>
<dbReference type="HOGENOM" id="CLU_033165_0_0_1"/>
<dbReference type="InterPro" id="IPR003695">
    <property type="entry name" value="Ppx_GppA_N"/>
</dbReference>
<dbReference type="InterPro" id="IPR050273">
    <property type="entry name" value="GppA/Ppx_hydrolase"/>
</dbReference>
<dbReference type="Pfam" id="PF23566">
    <property type="entry name" value="RTG2_C"/>
    <property type="match status" value="1"/>
</dbReference>